<dbReference type="InterPro" id="IPR001792">
    <property type="entry name" value="Acylphosphatase-like_dom"/>
</dbReference>
<dbReference type="eggNOG" id="COG1254">
    <property type="taxonomic scope" value="Bacteria"/>
</dbReference>
<reference evidence="9" key="2">
    <citation type="submission" date="2012-01" db="EMBL/GenBank/DDBJ databases">
        <title>Complete sequence of chromosome of Marinitoga piezophila KA3.</title>
        <authorList>
            <person name="Lucas S."/>
            <person name="Han J."/>
            <person name="Lapidus A."/>
            <person name="Cheng J.-F."/>
            <person name="Goodwin L."/>
            <person name="Pitluck S."/>
            <person name="Peters L."/>
            <person name="Mikhailova N."/>
            <person name="Teshima H."/>
            <person name="Detter J.C."/>
            <person name="Han C."/>
            <person name="Tapia R."/>
            <person name="Land M."/>
            <person name="Hauser L."/>
            <person name="Kyrpides N."/>
            <person name="Ivanova N."/>
            <person name="Pagani I."/>
            <person name="Jebbar M."/>
            <person name="Vannier P."/>
            <person name="Oger P."/>
            <person name="Cario A."/>
            <person name="Bartlett D."/>
            <person name="Noll K.M."/>
            <person name="Woyke T."/>
        </authorList>
    </citation>
    <scope>NUCLEOTIDE SEQUENCE [LARGE SCALE GENOMIC DNA]</scope>
    <source>
        <strain evidence="9">DSM 14283 / JCM 11233 / KA3</strain>
    </source>
</reference>
<dbReference type="Pfam" id="PF00708">
    <property type="entry name" value="Acylphosphatase"/>
    <property type="match status" value="1"/>
</dbReference>
<dbReference type="EMBL" id="CP003257">
    <property type="protein sequence ID" value="AEX85074.1"/>
    <property type="molecule type" value="Genomic_DNA"/>
</dbReference>
<evidence type="ECO:0000256" key="2">
    <source>
        <dbReference type="ARBA" id="ARBA00012150"/>
    </source>
</evidence>
<dbReference type="PROSITE" id="PS00150">
    <property type="entry name" value="ACYLPHOSPHATASE_1"/>
    <property type="match status" value="1"/>
</dbReference>
<comment type="catalytic activity">
    <reaction evidence="3 4 5">
        <text>an acyl phosphate + H2O = a carboxylate + phosphate + H(+)</text>
        <dbReference type="Rhea" id="RHEA:14965"/>
        <dbReference type="ChEBI" id="CHEBI:15377"/>
        <dbReference type="ChEBI" id="CHEBI:15378"/>
        <dbReference type="ChEBI" id="CHEBI:29067"/>
        <dbReference type="ChEBI" id="CHEBI:43474"/>
        <dbReference type="ChEBI" id="CHEBI:59918"/>
        <dbReference type="EC" id="3.6.1.7"/>
    </reaction>
</comment>
<dbReference type="OrthoDB" id="9808093at2"/>
<dbReference type="InterPro" id="IPR020456">
    <property type="entry name" value="Acylphosphatase"/>
</dbReference>
<dbReference type="Gene3D" id="3.30.70.100">
    <property type="match status" value="1"/>
</dbReference>
<evidence type="ECO:0000256" key="1">
    <source>
        <dbReference type="ARBA" id="ARBA00005614"/>
    </source>
</evidence>
<evidence type="ECO:0000313" key="8">
    <source>
        <dbReference type="EMBL" id="AEX85074.1"/>
    </source>
</evidence>
<dbReference type="InterPro" id="IPR036046">
    <property type="entry name" value="Acylphosphatase-like_dom_sf"/>
</dbReference>
<dbReference type="PROSITE" id="PS51160">
    <property type="entry name" value="ACYLPHOSPHATASE_3"/>
    <property type="match status" value="1"/>
</dbReference>
<evidence type="ECO:0000313" key="9">
    <source>
        <dbReference type="Proteomes" id="UP000007161"/>
    </source>
</evidence>
<evidence type="ECO:0000256" key="6">
    <source>
        <dbReference type="RuleBase" id="RU004168"/>
    </source>
</evidence>
<dbReference type="STRING" id="443254.Marpi_0635"/>
<organism evidence="8 9">
    <name type="scientific">Marinitoga piezophila (strain DSM 14283 / JCM 11233 / KA3)</name>
    <dbReference type="NCBI Taxonomy" id="443254"/>
    <lineage>
        <taxon>Bacteria</taxon>
        <taxon>Thermotogati</taxon>
        <taxon>Thermotogota</taxon>
        <taxon>Thermotogae</taxon>
        <taxon>Petrotogales</taxon>
        <taxon>Petrotogaceae</taxon>
        <taxon>Marinitoga</taxon>
    </lineage>
</organism>
<evidence type="ECO:0000259" key="7">
    <source>
        <dbReference type="PROSITE" id="PS51160"/>
    </source>
</evidence>
<gene>
    <name evidence="8" type="ordered locus">Marpi_0635</name>
</gene>
<name>H2J613_MARPK</name>
<sequence>MIAKKFKVYGRVQGVGFRWFVNHTAESLGIKGYVMNMPDGSVEIIAEGTSEESLETFKDYIIKGNGFSDVEDIEEENIPVENYPDFSIKY</sequence>
<accession>H2J613</accession>
<dbReference type="HOGENOM" id="CLU_141932_1_1_0"/>
<evidence type="ECO:0000256" key="5">
    <source>
        <dbReference type="RuleBase" id="RU000553"/>
    </source>
</evidence>
<reference evidence="8 9" key="1">
    <citation type="journal article" date="2012" name="J. Bacteriol.">
        <title>Complete Genome Sequence of the Thermophilic, Piezophilic, Heterotrophic Bacterium Marinitoga piezophila KA3.</title>
        <authorList>
            <person name="Lucas S."/>
            <person name="Han J."/>
            <person name="Lapidus A."/>
            <person name="Cheng J.F."/>
            <person name="Goodwin L.A."/>
            <person name="Pitluck S."/>
            <person name="Peters L."/>
            <person name="Mikhailova N."/>
            <person name="Teshima H."/>
            <person name="Detter J.C."/>
            <person name="Han C."/>
            <person name="Tapia R."/>
            <person name="Land M."/>
            <person name="Hauser L."/>
            <person name="Kyrpides N.C."/>
            <person name="Ivanova N."/>
            <person name="Pagani I."/>
            <person name="Vannier P."/>
            <person name="Oger P."/>
            <person name="Bartlett D.H."/>
            <person name="Noll K.M."/>
            <person name="Woyke T."/>
            <person name="Jebbar M."/>
        </authorList>
    </citation>
    <scope>NUCLEOTIDE SEQUENCE [LARGE SCALE GENOMIC DNA]</scope>
    <source>
        <strain evidence="9">DSM 14283 / JCM 11233 / KA3</strain>
    </source>
</reference>
<evidence type="ECO:0000256" key="4">
    <source>
        <dbReference type="PROSITE-ProRule" id="PRU00520"/>
    </source>
</evidence>
<dbReference type="PRINTS" id="PR00112">
    <property type="entry name" value="ACYLPHPHTASE"/>
</dbReference>
<dbReference type="PANTHER" id="PTHR47268:SF4">
    <property type="entry name" value="ACYLPHOSPHATASE"/>
    <property type="match status" value="1"/>
</dbReference>
<proteinExistence type="inferred from homology"/>
<dbReference type="KEGG" id="mpz:Marpi_0635"/>
<dbReference type="Proteomes" id="UP000007161">
    <property type="component" value="Chromosome"/>
</dbReference>
<dbReference type="SUPFAM" id="SSF54975">
    <property type="entry name" value="Acylphosphatase/BLUF domain-like"/>
    <property type="match status" value="1"/>
</dbReference>
<keyword evidence="9" id="KW-1185">Reference proteome</keyword>
<evidence type="ECO:0000256" key="3">
    <source>
        <dbReference type="ARBA" id="ARBA00047645"/>
    </source>
</evidence>
<feature type="domain" description="Acylphosphatase-like" evidence="7">
    <location>
        <begin position="3"/>
        <end position="90"/>
    </location>
</feature>
<dbReference type="PROSITE" id="PS00151">
    <property type="entry name" value="ACYLPHOSPHATASE_2"/>
    <property type="match status" value="1"/>
</dbReference>
<dbReference type="RefSeq" id="WP_014296146.1">
    <property type="nucleotide sequence ID" value="NC_016751.1"/>
</dbReference>
<dbReference type="GO" id="GO:0003998">
    <property type="term" value="F:acylphosphatase activity"/>
    <property type="evidence" value="ECO:0007669"/>
    <property type="project" value="UniProtKB-EC"/>
</dbReference>
<protein>
    <recommendedName>
        <fullName evidence="2 4">Acylphosphatase</fullName>
        <ecNumber evidence="2 4">3.6.1.7</ecNumber>
    </recommendedName>
</protein>
<dbReference type="InterPro" id="IPR017968">
    <property type="entry name" value="Acylphosphatase_CS"/>
</dbReference>
<dbReference type="PANTHER" id="PTHR47268">
    <property type="entry name" value="ACYLPHOSPHATASE"/>
    <property type="match status" value="1"/>
</dbReference>
<dbReference type="EC" id="3.6.1.7" evidence="2 4"/>
<feature type="active site" evidence="4">
    <location>
        <position position="36"/>
    </location>
</feature>
<comment type="similarity">
    <text evidence="1 6">Belongs to the acylphosphatase family.</text>
</comment>
<keyword evidence="4 5" id="KW-0378">Hydrolase</keyword>
<feature type="active site" evidence="4">
    <location>
        <position position="18"/>
    </location>
</feature>
<dbReference type="AlphaFoldDB" id="H2J613"/>